<accession>A0A5B8XKG3</accession>
<proteinExistence type="predicted"/>
<organism evidence="2 3">
    <name type="scientific">Microvenator marinus</name>
    <dbReference type="NCBI Taxonomy" id="2600177"/>
    <lineage>
        <taxon>Bacteria</taxon>
        <taxon>Deltaproteobacteria</taxon>
        <taxon>Bradymonadales</taxon>
        <taxon>Microvenatoraceae</taxon>
        <taxon>Microvenator</taxon>
    </lineage>
</organism>
<keyword evidence="3" id="KW-1185">Reference proteome</keyword>
<protein>
    <submittedName>
        <fullName evidence="2">Anthranilate synthase component I family protein</fullName>
    </submittedName>
</protein>
<dbReference type="InterPro" id="IPR015890">
    <property type="entry name" value="Chorismate_C"/>
</dbReference>
<dbReference type="GO" id="GO:0046820">
    <property type="term" value="F:4-amino-4-deoxychorismate synthase activity"/>
    <property type="evidence" value="ECO:0007669"/>
    <property type="project" value="TreeGrafter"/>
</dbReference>
<dbReference type="PANTHER" id="PTHR11236:SF18">
    <property type="entry name" value="AMINODEOXYCHORISMATE SYNTHASE"/>
    <property type="match status" value="1"/>
</dbReference>
<gene>
    <name evidence="2" type="ORF">FRD01_01855</name>
</gene>
<dbReference type="GO" id="GO:0000162">
    <property type="term" value="P:L-tryptophan biosynthetic process"/>
    <property type="evidence" value="ECO:0007669"/>
    <property type="project" value="TreeGrafter"/>
</dbReference>
<dbReference type="Pfam" id="PF00425">
    <property type="entry name" value="Chorismate_bind"/>
    <property type="match status" value="1"/>
</dbReference>
<evidence type="ECO:0000259" key="1">
    <source>
        <dbReference type="Pfam" id="PF00425"/>
    </source>
</evidence>
<dbReference type="Proteomes" id="UP000321595">
    <property type="component" value="Chromosome"/>
</dbReference>
<dbReference type="AlphaFoldDB" id="A0A5B8XKG3"/>
<dbReference type="InterPro" id="IPR005801">
    <property type="entry name" value="ADC_synthase"/>
</dbReference>
<dbReference type="SUPFAM" id="SSF56322">
    <property type="entry name" value="ADC synthase"/>
    <property type="match status" value="1"/>
</dbReference>
<dbReference type="RefSeq" id="WP_146957107.1">
    <property type="nucleotide sequence ID" value="NZ_CP042467.1"/>
</dbReference>
<dbReference type="GO" id="GO:0008153">
    <property type="term" value="P:4-aminobenzoate biosynthetic process"/>
    <property type="evidence" value="ECO:0007669"/>
    <property type="project" value="TreeGrafter"/>
</dbReference>
<dbReference type="GO" id="GO:0005737">
    <property type="term" value="C:cytoplasm"/>
    <property type="evidence" value="ECO:0007669"/>
    <property type="project" value="TreeGrafter"/>
</dbReference>
<feature type="domain" description="Chorismate-utilising enzyme C-terminal" evidence="1">
    <location>
        <begin position="116"/>
        <end position="371"/>
    </location>
</feature>
<dbReference type="PANTHER" id="PTHR11236">
    <property type="entry name" value="AMINOBENZOATE/ANTHRANILATE SYNTHASE"/>
    <property type="match status" value="1"/>
</dbReference>
<reference evidence="2 3" key="1">
    <citation type="submission" date="2019-08" db="EMBL/GenBank/DDBJ databases">
        <authorList>
            <person name="Liang Q."/>
        </authorList>
    </citation>
    <scope>NUCLEOTIDE SEQUENCE [LARGE SCALE GENOMIC DNA]</scope>
    <source>
        <strain evidence="2 3">V1718</strain>
    </source>
</reference>
<dbReference type="InterPro" id="IPR019999">
    <property type="entry name" value="Anth_synth_I-like"/>
</dbReference>
<sequence length="381" mass="41921">MIVFLDGGAESNSYVFQAPVASLVHAAGAFWHVEGETREPVSNPVEWLESHARTHILAGYLGFEFGYLIQGLKEPSSLPQDNLLCVGIFERFETKPRGLERDELAFGSVEAPERGSYLKSVAAARSAIYRGDFFEVNFTGRFKGRSSSTLETLYSVLKERSSGQYFALIKSEGLELACVSPELFLDIRDSKVLTKPIKGTRRRGQNLEEDAQLIEELRNSEKDRAENIMIVDLMRNDLTPFSVPGSVVASSICDVETFAGVHHLVSSVESELLPGMHPMELLLAAFPPGSITGAPKLESMSWIDEHESSPRGPYTGSAFASWPDGRLVSNVLIRCAWREPQKDQTLWTYGAGGAVVSDSVPDDEYAEALVKARVFTGLGHE</sequence>
<dbReference type="KEGG" id="bbae:FRD01_01855"/>
<evidence type="ECO:0000313" key="3">
    <source>
        <dbReference type="Proteomes" id="UP000321595"/>
    </source>
</evidence>
<dbReference type="OrthoDB" id="9803598at2"/>
<dbReference type="Gene3D" id="3.60.120.10">
    <property type="entry name" value="Anthranilate synthase"/>
    <property type="match status" value="1"/>
</dbReference>
<name>A0A5B8XKG3_9DELT</name>
<dbReference type="EMBL" id="CP042467">
    <property type="protein sequence ID" value="QED26024.1"/>
    <property type="molecule type" value="Genomic_DNA"/>
</dbReference>
<evidence type="ECO:0000313" key="2">
    <source>
        <dbReference type="EMBL" id="QED26024.1"/>
    </source>
</evidence>